<keyword evidence="1" id="KW-0479">Metal-binding</keyword>
<feature type="region of interest" description="Disordered" evidence="3">
    <location>
        <begin position="1"/>
        <end position="37"/>
    </location>
</feature>
<feature type="region of interest" description="Disordered" evidence="3">
    <location>
        <begin position="825"/>
        <end position="844"/>
    </location>
</feature>
<dbReference type="PANTHER" id="PTHR46910">
    <property type="entry name" value="TRANSCRIPTION FACTOR PDR1"/>
    <property type="match status" value="1"/>
</dbReference>
<dbReference type="OrthoDB" id="39175at2759"/>
<evidence type="ECO:0000313" key="5">
    <source>
        <dbReference type="EMBL" id="PWZ00824.1"/>
    </source>
</evidence>
<dbReference type="EMBL" id="KZ819192">
    <property type="protein sequence ID" value="PWZ00824.1"/>
    <property type="molecule type" value="Genomic_DNA"/>
</dbReference>
<feature type="compositionally biased region" description="Low complexity" evidence="3">
    <location>
        <begin position="764"/>
        <end position="774"/>
    </location>
</feature>
<feature type="compositionally biased region" description="Low complexity" evidence="3">
    <location>
        <begin position="891"/>
        <end position="911"/>
    </location>
</feature>
<keyword evidence="6" id="KW-1185">Reference proteome</keyword>
<name>A0A317XR40_9BASI</name>
<feature type="domain" description="Zn(2)-C6 fungal-type" evidence="4">
    <location>
        <begin position="56"/>
        <end position="85"/>
    </location>
</feature>
<protein>
    <recommendedName>
        <fullName evidence="4">Zn(2)-C6 fungal-type domain-containing protein</fullName>
    </recommendedName>
</protein>
<evidence type="ECO:0000256" key="3">
    <source>
        <dbReference type="SAM" id="MobiDB-lite"/>
    </source>
</evidence>
<evidence type="ECO:0000259" key="4">
    <source>
        <dbReference type="PROSITE" id="PS50048"/>
    </source>
</evidence>
<dbReference type="SMART" id="SM00066">
    <property type="entry name" value="GAL4"/>
    <property type="match status" value="1"/>
</dbReference>
<dbReference type="GO" id="GO:0000981">
    <property type="term" value="F:DNA-binding transcription factor activity, RNA polymerase II-specific"/>
    <property type="evidence" value="ECO:0007669"/>
    <property type="project" value="InterPro"/>
</dbReference>
<dbReference type="GO" id="GO:0008270">
    <property type="term" value="F:zinc ion binding"/>
    <property type="evidence" value="ECO:0007669"/>
    <property type="project" value="InterPro"/>
</dbReference>
<feature type="region of interest" description="Disordered" evidence="3">
    <location>
        <begin position="717"/>
        <end position="780"/>
    </location>
</feature>
<reference evidence="5 6" key="1">
    <citation type="journal article" date="2018" name="Mol. Biol. Evol.">
        <title>Broad Genomic Sampling Reveals a Smut Pathogenic Ancestry of the Fungal Clade Ustilaginomycotina.</title>
        <authorList>
            <person name="Kijpornyongpan T."/>
            <person name="Mondo S.J."/>
            <person name="Barry K."/>
            <person name="Sandor L."/>
            <person name="Lee J."/>
            <person name="Lipzen A."/>
            <person name="Pangilinan J."/>
            <person name="LaButti K."/>
            <person name="Hainaut M."/>
            <person name="Henrissat B."/>
            <person name="Grigoriev I.V."/>
            <person name="Spatafora J.W."/>
            <person name="Aime M.C."/>
        </authorList>
    </citation>
    <scope>NUCLEOTIDE SEQUENCE [LARGE SCALE GENOMIC DNA]</scope>
    <source>
        <strain evidence="5 6">MCA 3645</strain>
    </source>
</reference>
<dbReference type="Proteomes" id="UP000246740">
    <property type="component" value="Unassembled WGS sequence"/>
</dbReference>
<dbReference type="InterPro" id="IPR036864">
    <property type="entry name" value="Zn2-C6_fun-type_DNA-bd_sf"/>
</dbReference>
<dbReference type="GO" id="GO:0003677">
    <property type="term" value="F:DNA binding"/>
    <property type="evidence" value="ECO:0007669"/>
    <property type="project" value="InterPro"/>
</dbReference>
<feature type="compositionally biased region" description="Basic and acidic residues" evidence="3">
    <location>
        <begin position="27"/>
        <end position="36"/>
    </location>
</feature>
<accession>A0A317XR40</accession>
<dbReference type="PROSITE" id="PS50048">
    <property type="entry name" value="ZN2_CY6_FUNGAL_2"/>
    <property type="match status" value="1"/>
</dbReference>
<dbReference type="SMART" id="SM00906">
    <property type="entry name" value="Fungal_trans"/>
    <property type="match status" value="1"/>
</dbReference>
<dbReference type="AlphaFoldDB" id="A0A317XR40"/>
<keyword evidence="2" id="KW-0539">Nucleus</keyword>
<dbReference type="Pfam" id="PF00172">
    <property type="entry name" value="Zn_clus"/>
    <property type="match status" value="1"/>
</dbReference>
<dbReference type="InterPro" id="IPR050987">
    <property type="entry name" value="AtrR-like"/>
</dbReference>
<proteinExistence type="predicted"/>
<dbReference type="STRING" id="1882483.A0A317XR40"/>
<gene>
    <name evidence="5" type="ORF">BCV70DRAFT_223259</name>
</gene>
<dbReference type="CDD" id="cd00067">
    <property type="entry name" value="GAL4"/>
    <property type="match status" value="1"/>
</dbReference>
<dbReference type="Gene3D" id="4.10.240.10">
    <property type="entry name" value="Zn(2)-C6 fungal-type DNA-binding domain"/>
    <property type="match status" value="1"/>
</dbReference>
<evidence type="ECO:0000256" key="2">
    <source>
        <dbReference type="ARBA" id="ARBA00023242"/>
    </source>
</evidence>
<feature type="compositionally biased region" description="Polar residues" evidence="3">
    <location>
        <begin position="835"/>
        <end position="844"/>
    </location>
</feature>
<dbReference type="GO" id="GO:0006351">
    <property type="term" value="P:DNA-templated transcription"/>
    <property type="evidence" value="ECO:0007669"/>
    <property type="project" value="InterPro"/>
</dbReference>
<dbReference type="InterPro" id="IPR007219">
    <property type="entry name" value="XnlR_reg_dom"/>
</dbReference>
<dbReference type="InParanoid" id="A0A317XR40"/>
<dbReference type="PROSITE" id="PS00463">
    <property type="entry name" value="ZN2_CY6_FUNGAL_1"/>
    <property type="match status" value="1"/>
</dbReference>
<feature type="region of interest" description="Disordered" evidence="3">
    <location>
        <begin position="877"/>
        <end position="911"/>
    </location>
</feature>
<evidence type="ECO:0000256" key="1">
    <source>
        <dbReference type="ARBA" id="ARBA00022723"/>
    </source>
</evidence>
<sequence>MPYNPNLSPPASCKSGESPVSASASYRTEEHSHEETNPNLIRSTVEGSIRKRVYRACEVCRRKKVKCNGQKPCSHCVAFAEDCYYVDTKDRSAYSRRYVESLEQRLAKMEQALTFALDQRQVPSFERHFTEQGRAQMHLTGHARQSAAGSLPSHVTVASSYIVSQYCVGGTLDLDNTGTIRFMGKTPAAVVYSDINGFLSSGASRAGVQQTGTVRPAPSLGLFGCVPSTPVTSMGLDEARSQLPQDEVIQTLVEAFFCCSFPVFPVVSHATLMQTVSQILFSPKRDDLIDTLTLALVFAVLACGERAVREGLTGGEDPPPRPAPNLCSSHSGVAADRLTSVPVTTASPNQVRAAWATAGHHYYQQSQSLVNQVLPVPSRLVIVQIYALQAFYLSDDASTARAWLLSGDAMRMAIDLGLHRRLEHPSCTLSEQELRKRVFWSVYILDRKIGILLGRPPSIEDGYIDNDLSALCDDEFKDMADGFASLVDLSRISGRVAKTTACMELARQKIREGQLEEQQRLLLLTSQARSHETALENWLECLPAPLKCPYPPEAKHAAAVQSCAALTALHMVRLRLLQSVQGSLLTPSGSVTAVPHAMPGDGERLELAKITQAALELIRAASRVAATMSTSPWLMEYINALLVGGGSLVLVAARYRHTNALQLLNDADECIEAIRSVERDLSAARDHRKVLSRMLRKVREHLGLGNSQGYLKRSASHLAHHASMRSEAPGYDSGMGKRPRASTIPSTGGFHGITGVTASSFSDQNQQQQQQQHQQRADFEAAVGAQYARSMSMTAAESKSLEELLAGAPSIFGDLNFSVASQPAGAANRVDGTPVHQSDASTTAHSVISDQSSASAAAAAAATTSAVVSTASGPEMQASVMMPGQPNMESTTAAQHPATSTPTTTFETPADLTFTGLLSDLMSQPQFGSASASR</sequence>
<organism evidence="5 6">
    <name type="scientific">Testicularia cyperi</name>
    <dbReference type="NCBI Taxonomy" id="1882483"/>
    <lineage>
        <taxon>Eukaryota</taxon>
        <taxon>Fungi</taxon>
        <taxon>Dikarya</taxon>
        <taxon>Basidiomycota</taxon>
        <taxon>Ustilaginomycotina</taxon>
        <taxon>Ustilaginomycetes</taxon>
        <taxon>Ustilaginales</taxon>
        <taxon>Anthracoideaceae</taxon>
        <taxon>Testicularia</taxon>
    </lineage>
</organism>
<evidence type="ECO:0000313" key="6">
    <source>
        <dbReference type="Proteomes" id="UP000246740"/>
    </source>
</evidence>
<dbReference type="Pfam" id="PF04082">
    <property type="entry name" value="Fungal_trans"/>
    <property type="match status" value="1"/>
</dbReference>
<dbReference type="SUPFAM" id="SSF57701">
    <property type="entry name" value="Zn2/Cys6 DNA-binding domain"/>
    <property type="match status" value="1"/>
</dbReference>
<dbReference type="CDD" id="cd12148">
    <property type="entry name" value="fungal_TF_MHR"/>
    <property type="match status" value="1"/>
</dbReference>
<dbReference type="PANTHER" id="PTHR46910:SF1">
    <property type="entry name" value="MISCELLANEOUS ZN(II)2CYS6 TRANSCRIPTION FACTOR (EUROFUNG)-RELATED"/>
    <property type="match status" value="1"/>
</dbReference>
<dbReference type="InterPro" id="IPR001138">
    <property type="entry name" value="Zn2Cys6_DnaBD"/>
</dbReference>